<name>A0ABU5VSQ2_9BACT</name>
<dbReference type="EC" id="3.6.4.12" evidence="15"/>
<keyword evidence="2" id="KW-0479">Metal-binding</keyword>
<evidence type="ECO:0000256" key="12">
    <source>
        <dbReference type="ARBA" id="ARBA00023235"/>
    </source>
</evidence>
<evidence type="ECO:0000256" key="7">
    <source>
        <dbReference type="ARBA" id="ARBA00022840"/>
    </source>
</evidence>
<evidence type="ECO:0000256" key="4">
    <source>
        <dbReference type="ARBA" id="ARBA00022763"/>
    </source>
</evidence>
<dbReference type="RefSeq" id="WP_323575755.1">
    <property type="nucleotide sequence ID" value="NZ_JAYGJQ010000001.1"/>
</dbReference>
<dbReference type="GO" id="GO:0016787">
    <property type="term" value="F:hydrolase activity"/>
    <property type="evidence" value="ECO:0007669"/>
    <property type="project" value="UniProtKB-KW"/>
</dbReference>
<evidence type="ECO:0000256" key="5">
    <source>
        <dbReference type="ARBA" id="ARBA00022801"/>
    </source>
</evidence>
<evidence type="ECO:0000256" key="10">
    <source>
        <dbReference type="ARBA" id="ARBA00023125"/>
    </source>
</evidence>
<keyword evidence="7" id="KW-0067">ATP-binding</keyword>
<keyword evidence="8" id="KW-0408">Iron</keyword>
<keyword evidence="5 15" id="KW-0378">Hydrolase</keyword>
<sequence length="789" mass="90309">MRKVNIDVRNFAVPSPLVGSIETHSGFGGSLYSGQDIHKIFQQKKEKENSNYIPEKHLSITFDKKPYEFVISGRADGFITSAPCVIEEIKSSFDVEALYEKLADNFNHPYYWQLRTYGYIHYHQTGEVPLLRLELISARNFKTMSLDVDFNLEEYEIWLERRLDELVRETKIKEKIFDIRVQSAQDMVFPFATPRPGQVELVAAVAENFAESIPLLIEAPTGLGKTAGVLYPALKESLSRGQKVIFVTPKNSQHQVAEAAVSLMQDQGAKIRCLTLTSKAKMCRKAEVICNPQYCEYAKDYYAKLDEHDLVNKVGKMKRLTSRKFIELGEKYQVCPFELSLEGIDRADVVIGDYNYVFSPRSLIGRLSTPLLKPKEKANLVIDEAHNLPSRAQDYFSPSISIGQITYFESQFANLPDKFLDDGVALTQDFIRLIRQYSGESRRITIDPAPFIELGARIREFTGGYLESDVEIKAQDPVLGFSNLAQNFIESLELTGPEFFQTYQKTYNAEILKVTCCDASAQLKECYKEFKNFVAFSATLKPFYYYQQLLGFPENKTKTYEFASPFTEQNRKIMVIPQISTKYRDRNSSAPKICDVIERVLNVKSGNYIALFPSFEFMNMVVGKLNLPDYQILTQPKEMKLPLINTYLHELREGLRPTLLLGVQGGVFSEGVDYPGHMLIGAFVVGPALPNFDFEREQIRVYYEKRYGSEHAFDYAYVFPAMAKAIQSAGRVVRTETDRGVIILIDPRFLEDSYSQTMPAEWFDESPRELVSQKILQDIKDFWETTYET</sequence>
<evidence type="ECO:0000313" key="16">
    <source>
        <dbReference type="Proteomes" id="UP001302274"/>
    </source>
</evidence>
<keyword evidence="9" id="KW-0411">Iron-sulfur</keyword>
<comment type="similarity">
    <text evidence="13">Belongs to the helicase family. DinG subfamily.</text>
</comment>
<dbReference type="InterPro" id="IPR006555">
    <property type="entry name" value="ATP-dep_Helicase_C"/>
</dbReference>
<reference evidence="15 16" key="1">
    <citation type="submission" date="2023-11" db="EMBL/GenBank/DDBJ databases">
        <title>A Novel Polar Bacteriovorax (B. antarcticus) Isolated from the Biocrust in Antarctica.</title>
        <authorList>
            <person name="Mun W."/>
            <person name="Choi S.Y."/>
            <person name="Mitchell R.J."/>
        </authorList>
    </citation>
    <scope>NUCLEOTIDE SEQUENCE [LARGE SCALE GENOMIC DNA]</scope>
    <source>
        <strain evidence="15 16">PP10</strain>
    </source>
</reference>
<dbReference type="InterPro" id="IPR042493">
    <property type="entry name" value="XPD_DNA_FeS"/>
</dbReference>
<dbReference type="InterPro" id="IPR027417">
    <property type="entry name" value="P-loop_NTPase"/>
</dbReference>
<keyword evidence="10" id="KW-0238">DNA-binding</keyword>
<evidence type="ECO:0000256" key="13">
    <source>
        <dbReference type="ARBA" id="ARBA00038058"/>
    </source>
</evidence>
<dbReference type="InterPro" id="IPR045028">
    <property type="entry name" value="DinG/Rad3-like"/>
</dbReference>
<evidence type="ECO:0000256" key="1">
    <source>
        <dbReference type="ARBA" id="ARBA00022485"/>
    </source>
</evidence>
<dbReference type="Gene3D" id="1.10.30.20">
    <property type="entry name" value="Bacterial XPD DNA helicase, FeS cluster domain"/>
    <property type="match status" value="1"/>
</dbReference>
<dbReference type="GO" id="GO:0003678">
    <property type="term" value="F:DNA helicase activity"/>
    <property type="evidence" value="ECO:0007669"/>
    <property type="project" value="UniProtKB-EC"/>
</dbReference>
<evidence type="ECO:0000256" key="3">
    <source>
        <dbReference type="ARBA" id="ARBA00022741"/>
    </source>
</evidence>
<dbReference type="InterPro" id="IPR010614">
    <property type="entry name" value="RAD3-like_helicase_DEAD"/>
</dbReference>
<dbReference type="EMBL" id="JAYGJQ010000001">
    <property type="protein sequence ID" value="MEA9356080.1"/>
    <property type="molecule type" value="Genomic_DNA"/>
</dbReference>
<dbReference type="PROSITE" id="PS51193">
    <property type="entry name" value="HELICASE_ATP_BIND_2"/>
    <property type="match status" value="1"/>
</dbReference>
<comment type="caution">
    <text evidence="15">The sequence shown here is derived from an EMBL/GenBank/DDBJ whole genome shotgun (WGS) entry which is preliminary data.</text>
</comment>
<evidence type="ECO:0000256" key="6">
    <source>
        <dbReference type="ARBA" id="ARBA00022806"/>
    </source>
</evidence>
<dbReference type="Gene3D" id="3.40.50.300">
    <property type="entry name" value="P-loop containing nucleotide triphosphate hydrolases"/>
    <property type="match status" value="2"/>
</dbReference>
<keyword evidence="16" id="KW-1185">Reference proteome</keyword>
<evidence type="ECO:0000259" key="14">
    <source>
        <dbReference type="PROSITE" id="PS51193"/>
    </source>
</evidence>
<dbReference type="InterPro" id="IPR014001">
    <property type="entry name" value="Helicase_ATP-bd"/>
</dbReference>
<feature type="domain" description="Helicase ATP-binding" evidence="14">
    <location>
        <begin position="184"/>
        <end position="438"/>
    </location>
</feature>
<keyword evidence="4" id="KW-0227">DNA damage</keyword>
<dbReference type="Pfam" id="PF06733">
    <property type="entry name" value="DEAD_2"/>
    <property type="match status" value="1"/>
</dbReference>
<accession>A0ABU5VSQ2</accession>
<evidence type="ECO:0000256" key="2">
    <source>
        <dbReference type="ARBA" id="ARBA00022723"/>
    </source>
</evidence>
<dbReference type="Gene3D" id="1.10.275.40">
    <property type="match status" value="1"/>
</dbReference>
<dbReference type="PANTHER" id="PTHR11472:SF34">
    <property type="entry name" value="REGULATOR OF TELOMERE ELONGATION HELICASE 1"/>
    <property type="match status" value="1"/>
</dbReference>
<protein>
    <submittedName>
        <fullName evidence="15">ATP-dependent DNA helicase</fullName>
        <ecNumber evidence="15">3.6.4.12</ecNumber>
    </submittedName>
</protein>
<dbReference type="SMART" id="SM00491">
    <property type="entry name" value="HELICc2"/>
    <property type="match status" value="1"/>
</dbReference>
<evidence type="ECO:0000256" key="8">
    <source>
        <dbReference type="ARBA" id="ARBA00023004"/>
    </source>
</evidence>
<evidence type="ECO:0000256" key="9">
    <source>
        <dbReference type="ARBA" id="ARBA00023014"/>
    </source>
</evidence>
<dbReference type="InterPro" id="IPR014013">
    <property type="entry name" value="Helic_SF1/SF2_ATP-bd_DinG/Rad3"/>
</dbReference>
<proteinExistence type="inferred from homology"/>
<dbReference type="Pfam" id="PF13307">
    <property type="entry name" value="Helicase_C_2"/>
    <property type="match status" value="1"/>
</dbReference>
<evidence type="ECO:0000256" key="11">
    <source>
        <dbReference type="ARBA" id="ARBA00023204"/>
    </source>
</evidence>
<keyword evidence="3" id="KW-0547">Nucleotide-binding</keyword>
<dbReference type="SMART" id="SM00487">
    <property type="entry name" value="DEXDc"/>
    <property type="match status" value="1"/>
</dbReference>
<keyword evidence="11" id="KW-0234">DNA repair</keyword>
<dbReference type="SMART" id="SM00488">
    <property type="entry name" value="DEXDc2"/>
    <property type="match status" value="1"/>
</dbReference>
<dbReference type="Proteomes" id="UP001302274">
    <property type="component" value="Unassembled WGS sequence"/>
</dbReference>
<gene>
    <name evidence="15" type="ORF">SHI21_07705</name>
</gene>
<keyword evidence="1" id="KW-0004">4Fe-4S</keyword>
<dbReference type="InterPro" id="IPR006554">
    <property type="entry name" value="Helicase-like_DEXD_c2"/>
</dbReference>
<keyword evidence="12" id="KW-0413">Isomerase</keyword>
<keyword evidence="6 15" id="KW-0347">Helicase</keyword>
<organism evidence="15 16">
    <name type="scientific">Bacteriovorax antarcticus</name>
    <dbReference type="NCBI Taxonomy" id="3088717"/>
    <lineage>
        <taxon>Bacteria</taxon>
        <taxon>Pseudomonadati</taxon>
        <taxon>Bdellovibrionota</taxon>
        <taxon>Bacteriovoracia</taxon>
        <taxon>Bacteriovoracales</taxon>
        <taxon>Bacteriovoracaceae</taxon>
        <taxon>Bacteriovorax</taxon>
    </lineage>
</organism>
<dbReference type="SUPFAM" id="SSF52540">
    <property type="entry name" value="P-loop containing nucleoside triphosphate hydrolases"/>
    <property type="match status" value="2"/>
</dbReference>
<evidence type="ECO:0000313" key="15">
    <source>
        <dbReference type="EMBL" id="MEA9356080.1"/>
    </source>
</evidence>
<dbReference type="PANTHER" id="PTHR11472">
    <property type="entry name" value="DNA REPAIR DEAD HELICASE RAD3/XP-D SUBFAMILY MEMBER"/>
    <property type="match status" value="1"/>
</dbReference>